<dbReference type="RefSeq" id="XP_011309482.1">
    <property type="nucleotide sequence ID" value="XM_011311180.1"/>
</dbReference>
<keyword evidence="2" id="KW-1185">Reference proteome</keyword>
<name>A0A0C9RMF0_9HYME</name>
<dbReference type="KEGG" id="fas:105270326"/>
<evidence type="ECO:0000313" key="3">
    <source>
        <dbReference type="RefSeq" id="XP_011309482.1"/>
    </source>
</evidence>
<accession>A0A9R1TGZ9</accession>
<gene>
    <name evidence="3" type="primary">LOC105270326</name>
    <name evidence="1" type="ORF">g.49664</name>
</gene>
<dbReference type="AlphaFoldDB" id="A0A0C9RMF0"/>
<sequence length="124" mass="14523">MVTLDIFLEYEKRLIDDIDEKNALFDYFEFLIHSRNSNKECIVCVLGSMLGQEIQDAYSAFGRESKEDFSLTLTYSLLKDAVAGHFGQNWDEKNFRSTISKWFTGSSDRFGRRSKRQKRRSKSL</sequence>
<reference evidence="1" key="1">
    <citation type="submission" date="2015-01" db="EMBL/GenBank/DDBJ databases">
        <title>Transcriptome Assembly of Fopius arisanus.</title>
        <authorList>
            <person name="Geib S."/>
        </authorList>
    </citation>
    <scope>NUCLEOTIDE SEQUENCE</scope>
</reference>
<dbReference type="EMBL" id="GBYB01009500">
    <property type="protein sequence ID" value="JAG79267.1"/>
    <property type="molecule type" value="Transcribed_RNA"/>
</dbReference>
<organism evidence="1">
    <name type="scientific">Fopius arisanus</name>
    <dbReference type="NCBI Taxonomy" id="64838"/>
    <lineage>
        <taxon>Eukaryota</taxon>
        <taxon>Metazoa</taxon>
        <taxon>Ecdysozoa</taxon>
        <taxon>Arthropoda</taxon>
        <taxon>Hexapoda</taxon>
        <taxon>Insecta</taxon>
        <taxon>Pterygota</taxon>
        <taxon>Neoptera</taxon>
        <taxon>Endopterygota</taxon>
        <taxon>Hymenoptera</taxon>
        <taxon>Apocrita</taxon>
        <taxon>Ichneumonoidea</taxon>
        <taxon>Braconidae</taxon>
        <taxon>Opiinae</taxon>
        <taxon>Fopius</taxon>
    </lineage>
</organism>
<evidence type="ECO:0000313" key="2">
    <source>
        <dbReference type="Proteomes" id="UP000694866"/>
    </source>
</evidence>
<dbReference type="OrthoDB" id="6608639at2759"/>
<protein>
    <submittedName>
        <fullName evidence="1 3">Uncharacterized protein</fullName>
    </submittedName>
</protein>
<reference evidence="3" key="2">
    <citation type="submission" date="2025-04" db="UniProtKB">
        <authorList>
            <consortium name="RefSeq"/>
        </authorList>
    </citation>
    <scope>IDENTIFICATION</scope>
</reference>
<evidence type="ECO:0000313" key="1">
    <source>
        <dbReference type="EMBL" id="JAG79267.1"/>
    </source>
</evidence>
<dbReference type="Proteomes" id="UP000694866">
    <property type="component" value="Unplaced"/>
</dbReference>
<accession>A0A0C9RMF0</accession>
<dbReference type="GeneID" id="105270326"/>
<proteinExistence type="predicted"/>